<feature type="transmembrane region" description="Helical" evidence="7">
    <location>
        <begin position="87"/>
        <end position="109"/>
    </location>
</feature>
<evidence type="ECO:0000256" key="7">
    <source>
        <dbReference type="SAM" id="Phobius"/>
    </source>
</evidence>
<dbReference type="PANTHER" id="PTHR34187:SF2">
    <property type="entry name" value="DUF202 DOMAIN-CONTAINING PROTEIN"/>
    <property type="match status" value="1"/>
</dbReference>
<evidence type="ECO:0000256" key="5">
    <source>
        <dbReference type="ARBA" id="ARBA00023136"/>
    </source>
</evidence>
<evidence type="ECO:0000256" key="4">
    <source>
        <dbReference type="ARBA" id="ARBA00022989"/>
    </source>
</evidence>
<dbReference type="Proteomes" id="UP000626109">
    <property type="component" value="Unassembled WGS sequence"/>
</dbReference>
<keyword evidence="3 7" id="KW-0812">Transmembrane</keyword>
<reference evidence="9" key="1">
    <citation type="submission" date="2021-02" db="EMBL/GenBank/DDBJ databases">
        <authorList>
            <person name="Dougan E. K."/>
            <person name="Rhodes N."/>
            <person name="Thang M."/>
            <person name="Chan C."/>
        </authorList>
    </citation>
    <scope>NUCLEOTIDE SEQUENCE</scope>
</reference>
<accession>A0A813IG61</accession>
<evidence type="ECO:0000259" key="8">
    <source>
        <dbReference type="Pfam" id="PF02656"/>
    </source>
</evidence>
<comment type="subcellular location">
    <subcellularLocation>
        <location evidence="1">Cell membrane</location>
        <topology evidence="1">Multi-pass membrane protein</topology>
    </subcellularLocation>
</comment>
<evidence type="ECO:0000313" key="10">
    <source>
        <dbReference type="Proteomes" id="UP000626109"/>
    </source>
</evidence>
<protein>
    <recommendedName>
        <fullName evidence="8">DUF202 domain-containing protein</fullName>
    </recommendedName>
</protein>
<evidence type="ECO:0000256" key="2">
    <source>
        <dbReference type="ARBA" id="ARBA00022475"/>
    </source>
</evidence>
<name>A0A813IG61_POLGL</name>
<dbReference type="EMBL" id="CAJNNW010008395">
    <property type="protein sequence ID" value="CAE8649983.1"/>
    <property type="molecule type" value="Genomic_DNA"/>
</dbReference>
<feature type="region of interest" description="Disordered" evidence="6">
    <location>
        <begin position="1"/>
        <end position="23"/>
    </location>
</feature>
<organism evidence="9 10">
    <name type="scientific">Polarella glacialis</name>
    <name type="common">Dinoflagellate</name>
    <dbReference type="NCBI Taxonomy" id="89957"/>
    <lineage>
        <taxon>Eukaryota</taxon>
        <taxon>Sar</taxon>
        <taxon>Alveolata</taxon>
        <taxon>Dinophyceae</taxon>
        <taxon>Suessiales</taxon>
        <taxon>Suessiaceae</taxon>
        <taxon>Polarella</taxon>
    </lineage>
</organism>
<evidence type="ECO:0000256" key="3">
    <source>
        <dbReference type="ARBA" id="ARBA00022692"/>
    </source>
</evidence>
<feature type="transmembrane region" description="Helical" evidence="7">
    <location>
        <begin position="62"/>
        <end position="80"/>
    </location>
</feature>
<dbReference type="InterPro" id="IPR052053">
    <property type="entry name" value="IM_YidH-like"/>
</dbReference>
<feature type="transmembrane region" description="Helical" evidence="7">
    <location>
        <begin position="129"/>
        <end position="153"/>
    </location>
</feature>
<keyword evidence="4 7" id="KW-1133">Transmembrane helix</keyword>
<dbReference type="Pfam" id="PF02656">
    <property type="entry name" value="DUF202"/>
    <property type="match status" value="1"/>
</dbReference>
<dbReference type="InterPro" id="IPR003807">
    <property type="entry name" value="DUF202"/>
</dbReference>
<gene>
    <name evidence="9" type="ORF">PGLA2088_LOCUS7899</name>
</gene>
<keyword evidence="5 7" id="KW-0472">Membrane</keyword>
<dbReference type="AlphaFoldDB" id="A0A813IG61"/>
<sequence>MASREPLLNLEAGSSNTLEDKPDDSPWFEKGASTFMSETHLVQVVANSGSTARDHLANERTYLAWLRTAISLVALGLGVVKLQPDSLVALAFGSYFVLLGTFTLTFSMVRYYDVMHSLQLGKFSTNTGAVMVFQAAMCLFPVGALLAIFYQVYRLRAEM</sequence>
<dbReference type="PANTHER" id="PTHR34187">
    <property type="entry name" value="FGR18P"/>
    <property type="match status" value="1"/>
</dbReference>
<evidence type="ECO:0000313" key="9">
    <source>
        <dbReference type="EMBL" id="CAE8649983.1"/>
    </source>
</evidence>
<feature type="domain" description="DUF202" evidence="8">
    <location>
        <begin position="53"/>
        <end position="116"/>
    </location>
</feature>
<comment type="caution">
    <text evidence="9">The sequence shown here is derived from an EMBL/GenBank/DDBJ whole genome shotgun (WGS) entry which is preliminary data.</text>
</comment>
<evidence type="ECO:0000256" key="1">
    <source>
        <dbReference type="ARBA" id="ARBA00004651"/>
    </source>
</evidence>
<evidence type="ECO:0000256" key="6">
    <source>
        <dbReference type="SAM" id="MobiDB-lite"/>
    </source>
</evidence>
<dbReference type="GO" id="GO:0005886">
    <property type="term" value="C:plasma membrane"/>
    <property type="evidence" value="ECO:0007669"/>
    <property type="project" value="UniProtKB-SubCell"/>
</dbReference>
<keyword evidence="2" id="KW-1003">Cell membrane</keyword>
<proteinExistence type="predicted"/>